<accession>A0A2K8YTM5</accession>
<gene>
    <name evidence="1" type="ORF">CWM47_03570</name>
</gene>
<dbReference type="AlphaFoldDB" id="A0A2K8YTM5"/>
<keyword evidence="2" id="KW-1185">Reference proteome</keyword>
<name>A0A2K8YTM5_9BACT</name>
<organism evidence="1 2">
    <name type="scientific">Spirosoma pollinicola</name>
    <dbReference type="NCBI Taxonomy" id="2057025"/>
    <lineage>
        <taxon>Bacteria</taxon>
        <taxon>Pseudomonadati</taxon>
        <taxon>Bacteroidota</taxon>
        <taxon>Cytophagia</taxon>
        <taxon>Cytophagales</taxon>
        <taxon>Cytophagaceae</taxon>
        <taxon>Spirosoma</taxon>
    </lineage>
</organism>
<dbReference type="KEGG" id="spir:CWM47_03570"/>
<evidence type="ECO:0000313" key="2">
    <source>
        <dbReference type="Proteomes" id="UP000232883"/>
    </source>
</evidence>
<sequence>MDKQLLYQLTMAKGARTFYPKLFGSKFLITKEIPQAPAPSTDPAKPLDHSPAKAKVNAIMQQAGLPLPVEASTLPATPKLSYTKKQLAEHSQALLDWQNKIDQLNANDPAEWHDHAQAMQTLTFLGEDELKDLWRKYKKHAESLGIGYDSEYHAFYLLERQHQ</sequence>
<dbReference type="Proteomes" id="UP000232883">
    <property type="component" value="Chromosome"/>
</dbReference>
<dbReference type="EMBL" id="CP025096">
    <property type="protein sequence ID" value="AUD00977.1"/>
    <property type="molecule type" value="Genomic_DNA"/>
</dbReference>
<protein>
    <submittedName>
        <fullName evidence="1">Uncharacterized protein</fullName>
    </submittedName>
</protein>
<proteinExistence type="predicted"/>
<reference evidence="1 2" key="1">
    <citation type="submission" date="2017-11" db="EMBL/GenBank/DDBJ databases">
        <title>Taxonomic description and genome sequences of Spirosoma HA7 sp. nov., isolated from pollen microhabitat of Corylus avellana.</title>
        <authorList>
            <person name="Ambika Manirajan B."/>
            <person name="Suarez C."/>
            <person name="Ratering S."/>
            <person name="Geissler-Plaum R."/>
            <person name="Cardinale M."/>
            <person name="Sylvia S."/>
        </authorList>
    </citation>
    <scope>NUCLEOTIDE SEQUENCE [LARGE SCALE GENOMIC DNA]</scope>
    <source>
        <strain evidence="1 2">HA7</strain>
    </source>
</reference>
<evidence type="ECO:0000313" key="1">
    <source>
        <dbReference type="EMBL" id="AUD00977.1"/>
    </source>
</evidence>